<gene>
    <name evidence="2" type="ORF">BsIDN1_50530</name>
</gene>
<proteinExistence type="predicted"/>
<dbReference type="EMBL" id="AP021906">
    <property type="protein sequence ID" value="BBP91435.1"/>
    <property type="molecule type" value="Genomic_DNA"/>
</dbReference>
<dbReference type="InterPro" id="IPR036890">
    <property type="entry name" value="HATPase_C_sf"/>
</dbReference>
<protein>
    <recommendedName>
        <fullName evidence="1">Histidine kinase/HSP90-like ATPase domain-containing protein</fullName>
    </recommendedName>
</protein>
<feature type="domain" description="Histidine kinase/HSP90-like ATPase" evidence="1">
    <location>
        <begin position="9"/>
        <end position="91"/>
    </location>
</feature>
<reference evidence="2 3" key="1">
    <citation type="submission" date="2019-12" db="EMBL/GenBank/DDBJ databases">
        <title>Full genome sequence of a Bacillus safensis strain isolated from commercially available natto in Indonesia.</title>
        <authorList>
            <person name="Yoshida M."/>
            <person name="Uomi M."/>
            <person name="Waturangi D."/>
            <person name="Ekaputri J.J."/>
            <person name="Setiamarga D.H.E."/>
        </authorList>
    </citation>
    <scope>NUCLEOTIDE SEQUENCE [LARGE SCALE GENOMIC DNA]</scope>
    <source>
        <strain evidence="2 3">IDN1</strain>
    </source>
</reference>
<dbReference type="Gene3D" id="3.30.565.10">
    <property type="entry name" value="Histidine kinase-like ATPase, C-terminal domain"/>
    <property type="match status" value="1"/>
</dbReference>
<dbReference type="PANTHER" id="PTHR34220">
    <property type="entry name" value="SENSOR HISTIDINE KINASE YPDA"/>
    <property type="match status" value="1"/>
</dbReference>
<dbReference type="Proteomes" id="UP000464658">
    <property type="component" value="Chromosome"/>
</dbReference>
<dbReference type="PANTHER" id="PTHR34220:SF7">
    <property type="entry name" value="SENSOR HISTIDINE KINASE YPDA"/>
    <property type="match status" value="1"/>
</dbReference>
<dbReference type="InterPro" id="IPR050640">
    <property type="entry name" value="Bact_2-comp_sensor_kinase"/>
</dbReference>
<dbReference type="SUPFAM" id="SSF55874">
    <property type="entry name" value="ATPase domain of HSP90 chaperone/DNA topoisomerase II/histidine kinase"/>
    <property type="match status" value="1"/>
</dbReference>
<evidence type="ECO:0000259" key="1">
    <source>
        <dbReference type="Pfam" id="PF02518"/>
    </source>
</evidence>
<dbReference type="Pfam" id="PF02518">
    <property type="entry name" value="HATPase_c"/>
    <property type="match status" value="1"/>
</dbReference>
<dbReference type="InterPro" id="IPR003594">
    <property type="entry name" value="HATPase_dom"/>
</dbReference>
<accession>A0A5S9MF99</accession>
<name>A0A5S9MF99_BACIA</name>
<evidence type="ECO:0000313" key="2">
    <source>
        <dbReference type="EMBL" id="BBP91435.1"/>
    </source>
</evidence>
<evidence type="ECO:0000313" key="3">
    <source>
        <dbReference type="Proteomes" id="UP000464658"/>
    </source>
</evidence>
<sequence length="99" mass="11046">MLFLNIKKNCEVIVSALMKDGHVYMKVTDNGQGIDDDKMAQLLKAPVESLEGTGTALFNLDQRLRGIFGRQAALSIHSDKGTDISFRIPMDYVKKDDSR</sequence>
<dbReference type="AlphaFoldDB" id="A0A5S9MF99"/>
<organism evidence="2 3">
    <name type="scientific">Bacillus safensis</name>
    <dbReference type="NCBI Taxonomy" id="561879"/>
    <lineage>
        <taxon>Bacteria</taxon>
        <taxon>Bacillati</taxon>
        <taxon>Bacillota</taxon>
        <taxon>Bacilli</taxon>
        <taxon>Bacillales</taxon>
        <taxon>Bacillaceae</taxon>
        <taxon>Bacillus</taxon>
    </lineage>
</organism>